<evidence type="ECO:0000313" key="2">
    <source>
        <dbReference type="Proteomes" id="UP000231293"/>
    </source>
</evidence>
<gene>
    <name evidence="1" type="ORF">BGI32_08325</name>
</gene>
<proteinExistence type="predicted"/>
<dbReference type="RefSeq" id="WP_100113896.1">
    <property type="nucleotide sequence ID" value="NZ_MDVB01000090.1"/>
</dbReference>
<accession>A0A2N9WSM2</accession>
<reference evidence="1 2" key="1">
    <citation type="journal article" date="2017" name="MBio">
        <title>Type VI secretion-mediated competition in the bee gut microbiome.</title>
        <authorList>
            <person name="Steele M.I."/>
            <person name="Kwong W.K."/>
            <person name="Powell J.E."/>
            <person name="Whiteley M."/>
            <person name="Moran N.A."/>
        </authorList>
    </citation>
    <scope>NUCLEOTIDE SEQUENCE [LARGE SCALE GENOMIC DNA]</scope>
    <source>
        <strain evidence="1 2">App2-2</strain>
    </source>
</reference>
<dbReference type="Proteomes" id="UP000231293">
    <property type="component" value="Unassembled WGS sequence"/>
</dbReference>
<comment type="caution">
    <text evidence="1">The sequence shown here is derived from an EMBL/GenBank/DDBJ whole genome shotgun (WGS) entry which is preliminary data.</text>
</comment>
<protein>
    <submittedName>
        <fullName evidence="1">Uncharacterized protein</fullName>
    </submittedName>
</protein>
<sequence>MNIKNKDHAISQEITNAINKNKSDSLISRDIDISFNKDKDRNRFLNQQDTNSICYIYYFDGNFKDKETFMVDGFKLMLKSPDYITTDDNIHH</sequence>
<organism evidence="1 2">
    <name type="scientific">Snodgrassella alvi</name>
    <dbReference type="NCBI Taxonomy" id="1196083"/>
    <lineage>
        <taxon>Bacteria</taxon>
        <taxon>Pseudomonadati</taxon>
        <taxon>Pseudomonadota</taxon>
        <taxon>Betaproteobacteria</taxon>
        <taxon>Neisseriales</taxon>
        <taxon>Neisseriaceae</taxon>
        <taxon>Snodgrassella</taxon>
    </lineage>
</organism>
<name>A0A2N9WSM2_9NEIS</name>
<dbReference type="AlphaFoldDB" id="A0A2N9WSM2"/>
<dbReference type="EMBL" id="MDVB01000090">
    <property type="protein sequence ID" value="PIT13870.1"/>
    <property type="molecule type" value="Genomic_DNA"/>
</dbReference>
<evidence type="ECO:0000313" key="1">
    <source>
        <dbReference type="EMBL" id="PIT13870.1"/>
    </source>
</evidence>